<dbReference type="GO" id="GO:0005886">
    <property type="term" value="C:plasma membrane"/>
    <property type="evidence" value="ECO:0007669"/>
    <property type="project" value="TreeGrafter"/>
</dbReference>
<dbReference type="PROSITE" id="PS50290">
    <property type="entry name" value="PI3_4_KINASE_3"/>
    <property type="match status" value="1"/>
</dbReference>
<gene>
    <name evidence="5" type="primary">pikB_1</name>
    <name evidence="5" type="ORF">g.26736</name>
</gene>
<dbReference type="InterPro" id="IPR011009">
    <property type="entry name" value="Kinase-like_dom_sf"/>
</dbReference>
<dbReference type="Gene3D" id="1.25.40.70">
    <property type="entry name" value="Phosphatidylinositol 3-kinase, accessory domain (PIK)"/>
    <property type="match status" value="1"/>
</dbReference>
<feature type="domain" description="PIK helical" evidence="4">
    <location>
        <begin position="1"/>
        <end position="79"/>
    </location>
</feature>
<dbReference type="PROSITE" id="PS51545">
    <property type="entry name" value="PIK_HELICAL"/>
    <property type="match status" value="1"/>
</dbReference>
<dbReference type="InterPro" id="IPR016024">
    <property type="entry name" value="ARM-type_fold"/>
</dbReference>
<reference evidence="5" key="1">
    <citation type="journal article" date="2016" name="Gigascience">
        <title>De novo construction of an expanded transcriptome assembly for the western tarnished plant bug, Lygus hesperus.</title>
        <authorList>
            <person name="Tassone E.E."/>
            <person name="Geib S.M."/>
            <person name="Hall B."/>
            <person name="Fabrick J.A."/>
            <person name="Brent C.S."/>
            <person name="Hull J.J."/>
        </authorList>
    </citation>
    <scope>NUCLEOTIDE SEQUENCE</scope>
</reference>
<dbReference type="Pfam" id="PF00613">
    <property type="entry name" value="PI3Ka"/>
    <property type="match status" value="1"/>
</dbReference>
<dbReference type="EMBL" id="GDHC01003558">
    <property type="protein sequence ID" value="JAQ15071.1"/>
    <property type="molecule type" value="Transcribed_RNA"/>
</dbReference>
<evidence type="ECO:0000259" key="3">
    <source>
        <dbReference type="PROSITE" id="PS50290"/>
    </source>
</evidence>
<dbReference type="GO" id="GO:0035005">
    <property type="term" value="F:1-phosphatidylinositol-4-phosphate 3-kinase activity"/>
    <property type="evidence" value="ECO:0007669"/>
    <property type="project" value="TreeGrafter"/>
</dbReference>
<dbReference type="Pfam" id="PF00454">
    <property type="entry name" value="PI3_PI4_kinase"/>
    <property type="match status" value="1"/>
</dbReference>
<feature type="domain" description="PI3K/PI4K catalytic" evidence="3">
    <location>
        <begin position="154"/>
        <end position="267"/>
    </location>
</feature>
<dbReference type="GO" id="GO:0043491">
    <property type="term" value="P:phosphatidylinositol 3-kinase/protein kinase B signal transduction"/>
    <property type="evidence" value="ECO:0007669"/>
    <property type="project" value="TreeGrafter"/>
</dbReference>
<dbReference type="PANTHER" id="PTHR10048">
    <property type="entry name" value="PHOSPHATIDYLINOSITOL KINASE"/>
    <property type="match status" value="1"/>
</dbReference>
<evidence type="ECO:0000256" key="1">
    <source>
        <dbReference type="ARBA" id="ARBA00022679"/>
    </source>
</evidence>
<protein>
    <submittedName>
        <fullName evidence="5">Phosphatidylinositol 3-kinase 2</fullName>
    </submittedName>
</protein>
<evidence type="ECO:0000259" key="4">
    <source>
        <dbReference type="PROSITE" id="PS51545"/>
    </source>
</evidence>
<feature type="non-terminal residue" evidence="5">
    <location>
        <position position="267"/>
    </location>
</feature>
<dbReference type="InterPro" id="IPR018936">
    <property type="entry name" value="PI3/4_kinase_CS"/>
</dbReference>
<name>A0A146M5L8_LYGHE</name>
<dbReference type="SUPFAM" id="SSF48371">
    <property type="entry name" value="ARM repeat"/>
    <property type="match status" value="1"/>
</dbReference>
<keyword evidence="2 5" id="KW-0418">Kinase</keyword>
<dbReference type="GO" id="GO:0016477">
    <property type="term" value="P:cell migration"/>
    <property type="evidence" value="ECO:0007669"/>
    <property type="project" value="TreeGrafter"/>
</dbReference>
<evidence type="ECO:0000256" key="2">
    <source>
        <dbReference type="ARBA" id="ARBA00022777"/>
    </source>
</evidence>
<dbReference type="PANTHER" id="PTHR10048:SF14">
    <property type="entry name" value="LD28067P"/>
    <property type="match status" value="1"/>
</dbReference>
<evidence type="ECO:0000313" key="5">
    <source>
        <dbReference type="EMBL" id="JAQ15071.1"/>
    </source>
</evidence>
<organism evidence="5">
    <name type="scientific">Lygus hesperus</name>
    <name type="common">Western plant bug</name>
    <dbReference type="NCBI Taxonomy" id="30085"/>
    <lineage>
        <taxon>Eukaryota</taxon>
        <taxon>Metazoa</taxon>
        <taxon>Ecdysozoa</taxon>
        <taxon>Arthropoda</taxon>
        <taxon>Hexapoda</taxon>
        <taxon>Insecta</taxon>
        <taxon>Pterygota</taxon>
        <taxon>Neoptera</taxon>
        <taxon>Paraneoptera</taxon>
        <taxon>Hemiptera</taxon>
        <taxon>Heteroptera</taxon>
        <taxon>Panheteroptera</taxon>
        <taxon>Cimicomorpha</taxon>
        <taxon>Miridae</taxon>
        <taxon>Mirini</taxon>
        <taxon>Lygus</taxon>
    </lineage>
</organism>
<dbReference type="InterPro" id="IPR001263">
    <property type="entry name" value="PI3K_accessory_dom"/>
</dbReference>
<dbReference type="InterPro" id="IPR042236">
    <property type="entry name" value="PI3K_accessory_sf"/>
</dbReference>
<dbReference type="GO" id="GO:0005737">
    <property type="term" value="C:cytoplasm"/>
    <property type="evidence" value="ECO:0007669"/>
    <property type="project" value="TreeGrafter"/>
</dbReference>
<dbReference type="GO" id="GO:0016303">
    <property type="term" value="F:1-phosphatidylinositol-3-kinase activity"/>
    <property type="evidence" value="ECO:0007669"/>
    <property type="project" value="TreeGrafter"/>
</dbReference>
<sequence length="267" mass="30555">MCLAQLQIAKLQQILLQLVQTIKFELYHVNPLTVLLLERSIQYPHSIGHRMYWLLQNEITCDPQHTERFGLLLEAMLVFHPATCAELLYQQELINKIQNLAEVVVYSSKKMNSKELNRLYTHRLSELNETFFHYLPNNSVQLPISPKIHVHSLLVDQCKIMSSKMVPLWLVLKNVDTVVTVPPTFIMFKVGDDLRQDMLTLQILRLMDSIWLNENMDLRLSPYRVMATGNTVDNNRGCGIIEVVVRSCTTAGIQMTYGGGAGGAFKL</sequence>
<dbReference type="InterPro" id="IPR015433">
    <property type="entry name" value="PI3/4_kinase"/>
</dbReference>
<dbReference type="AlphaFoldDB" id="A0A146M5L8"/>
<dbReference type="Gene3D" id="3.30.1010.10">
    <property type="entry name" value="Phosphatidylinositol 3-kinase Catalytic Subunit, Chain A, domain 4"/>
    <property type="match status" value="1"/>
</dbReference>
<keyword evidence="1" id="KW-0808">Transferase</keyword>
<accession>A0A146M5L8</accession>
<dbReference type="GO" id="GO:0048015">
    <property type="term" value="P:phosphatidylinositol-mediated signaling"/>
    <property type="evidence" value="ECO:0007669"/>
    <property type="project" value="TreeGrafter"/>
</dbReference>
<dbReference type="InterPro" id="IPR000403">
    <property type="entry name" value="PI3/4_kinase_cat_dom"/>
</dbReference>
<dbReference type="PROSITE" id="PS00915">
    <property type="entry name" value="PI3_4_KINASE_1"/>
    <property type="match status" value="1"/>
</dbReference>
<proteinExistence type="predicted"/>
<dbReference type="GO" id="GO:0005942">
    <property type="term" value="C:phosphatidylinositol 3-kinase complex"/>
    <property type="evidence" value="ECO:0007669"/>
    <property type="project" value="TreeGrafter"/>
</dbReference>
<dbReference type="SUPFAM" id="SSF56112">
    <property type="entry name" value="Protein kinase-like (PK-like)"/>
    <property type="match status" value="1"/>
</dbReference>